<name>N9R6X5_9GAMM</name>
<organism evidence="1 2">
    <name type="scientific">Acinetobacter colistiniresistens</name>
    <dbReference type="NCBI Taxonomy" id="280145"/>
    <lineage>
        <taxon>Bacteria</taxon>
        <taxon>Pseudomonadati</taxon>
        <taxon>Pseudomonadota</taxon>
        <taxon>Gammaproteobacteria</taxon>
        <taxon>Moraxellales</taxon>
        <taxon>Moraxellaceae</taxon>
        <taxon>Acinetobacter</taxon>
    </lineage>
</organism>
<dbReference type="AlphaFoldDB" id="N9R6X5"/>
<protein>
    <submittedName>
        <fullName evidence="1">Uncharacterized protein</fullName>
    </submittedName>
</protein>
<evidence type="ECO:0000313" key="1">
    <source>
        <dbReference type="EMBL" id="ENX34902.1"/>
    </source>
</evidence>
<evidence type="ECO:0000313" key="2">
    <source>
        <dbReference type="Proteomes" id="UP000013009"/>
    </source>
</evidence>
<reference evidence="1 2" key="1">
    <citation type="submission" date="2013-02" db="EMBL/GenBank/DDBJ databases">
        <title>The Genome Sequence of Acinetobacter sp. NIPH 1859.</title>
        <authorList>
            <consortium name="The Broad Institute Genome Sequencing Platform"/>
            <consortium name="The Broad Institute Genome Sequencing Center for Infectious Disease"/>
            <person name="Cerqueira G."/>
            <person name="Feldgarden M."/>
            <person name="Courvalin P."/>
            <person name="Perichon B."/>
            <person name="Grillot-Courvalin C."/>
            <person name="Clermont D."/>
            <person name="Rocha E."/>
            <person name="Yoon E.-J."/>
            <person name="Nemec A."/>
            <person name="Walker B."/>
            <person name="Young S.K."/>
            <person name="Zeng Q."/>
            <person name="Gargeya S."/>
            <person name="Fitzgerald M."/>
            <person name="Haas B."/>
            <person name="Abouelleil A."/>
            <person name="Alvarado L."/>
            <person name="Arachchi H.M."/>
            <person name="Berlin A.M."/>
            <person name="Chapman S.B."/>
            <person name="Dewar J."/>
            <person name="Goldberg J."/>
            <person name="Griggs A."/>
            <person name="Gujja S."/>
            <person name="Hansen M."/>
            <person name="Howarth C."/>
            <person name="Imamovic A."/>
            <person name="Larimer J."/>
            <person name="McCowan C."/>
            <person name="Murphy C."/>
            <person name="Neiman D."/>
            <person name="Pearson M."/>
            <person name="Priest M."/>
            <person name="Roberts A."/>
            <person name="Saif S."/>
            <person name="Shea T."/>
            <person name="Sisk P."/>
            <person name="Sykes S."/>
            <person name="Wortman J."/>
            <person name="Nusbaum C."/>
            <person name="Birren B."/>
        </authorList>
    </citation>
    <scope>NUCLEOTIDE SEQUENCE [LARGE SCALE GENOMIC DNA]</scope>
    <source>
        <strain evidence="1 2">NIPH 1859</strain>
    </source>
</reference>
<proteinExistence type="predicted"/>
<dbReference type="Proteomes" id="UP000013009">
    <property type="component" value="Unassembled WGS sequence"/>
</dbReference>
<dbReference type="EMBL" id="APRZ01000014">
    <property type="protein sequence ID" value="ENX34902.1"/>
    <property type="molecule type" value="Genomic_DNA"/>
</dbReference>
<dbReference type="RefSeq" id="WP_005272288.1">
    <property type="nucleotide sequence ID" value="NZ_KB850194.1"/>
</dbReference>
<accession>N9R6X5</accession>
<keyword evidence="2" id="KW-1185">Reference proteome</keyword>
<dbReference type="HOGENOM" id="CLU_810453_0_0_6"/>
<dbReference type="OrthoDB" id="7011846at2"/>
<comment type="caution">
    <text evidence="1">The sequence shown here is derived from an EMBL/GenBank/DDBJ whole genome shotgun (WGS) entry which is preliminary data.</text>
</comment>
<sequence>MASKKTNSFIIGEDIRKRELPEFLIQVGDKMFKELEKQNDAKKTSQSKGKPKKEKPKNVYILDICAVSVTKLSGVITDLKKREIYERLRSSDKRKNRISYLCAFLEKISDTRGKMTLEELKVQIKVDLEALNKFFRHAKVIEGIVGLLIQAEKLFEQPIELDRDKYFDFMKMLNNEFQLLNPVSSTLRLERANEIILSAINLGIAPQHVLVCSALACLCGNSEIQRMMKFKKDPTLYDHTNVYADIMNVPRFARTKLMIKKKFPITNVEFVTGDEGLKILMKHYHIKAANNISQGVDFQSVQYIAKPDIKPLLMLTEANETVINQIVDLQLNSQDYILDIFS</sequence>
<dbReference type="PATRIC" id="fig|1217695.3.peg.1499"/>
<gene>
    <name evidence="1" type="ORF">F889_01542</name>
</gene>